<sequence>MPNPPARSDSTSGLAPHAARHATSHAARHTGPDTAPGAPGTVTGAGPGAAAPPQGRPATAPPHARSHQPSVRKAPPGRRDSRRPGTPATGRPGAAPGRPSASALRAAAARERERQPPYWFASRLVLVLSGQRPVHTLLQHTRGTAYEELSGLASHAPLRPRGADRTSPEVLDARGSRPRDGVIEAFARIVTGDRQRAIAFRLELCPDRRWRCAAVELDGQSTGRGRP</sequence>
<dbReference type="RefSeq" id="WP_386452611.1">
    <property type="nucleotide sequence ID" value="NZ_JBHSFH010000017.1"/>
</dbReference>
<accession>A0ABV9AFE7</accession>
<dbReference type="Pfam" id="PF20060">
    <property type="entry name" value="DUF6459"/>
    <property type="match status" value="1"/>
</dbReference>
<organism evidence="2 3">
    <name type="scientific">Streptomyces ovatisporus</name>
    <dbReference type="NCBI Taxonomy" id="1128682"/>
    <lineage>
        <taxon>Bacteria</taxon>
        <taxon>Bacillati</taxon>
        <taxon>Actinomycetota</taxon>
        <taxon>Actinomycetes</taxon>
        <taxon>Kitasatosporales</taxon>
        <taxon>Streptomycetaceae</taxon>
        <taxon>Streptomyces</taxon>
    </lineage>
</organism>
<proteinExistence type="predicted"/>
<feature type="compositionally biased region" description="Low complexity" evidence="1">
    <location>
        <begin position="84"/>
        <end position="107"/>
    </location>
</feature>
<evidence type="ECO:0000313" key="3">
    <source>
        <dbReference type="Proteomes" id="UP001595997"/>
    </source>
</evidence>
<keyword evidence="3" id="KW-1185">Reference proteome</keyword>
<gene>
    <name evidence="2" type="ORF">ACFPA8_26660</name>
</gene>
<name>A0ABV9AFE7_9ACTN</name>
<reference evidence="3" key="1">
    <citation type="journal article" date="2019" name="Int. J. Syst. Evol. Microbiol.">
        <title>The Global Catalogue of Microorganisms (GCM) 10K type strain sequencing project: providing services to taxonomists for standard genome sequencing and annotation.</title>
        <authorList>
            <consortium name="The Broad Institute Genomics Platform"/>
            <consortium name="The Broad Institute Genome Sequencing Center for Infectious Disease"/>
            <person name="Wu L."/>
            <person name="Ma J."/>
        </authorList>
    </citation>
    <scope>NUCLEOTIDE SEQUENCE [LARGE SCALE GENOMIC DNA]</scope>
    <source>
        <strain evidence="3">CGMCC 4.7357</strain>
    </source>
</reference>
<evidence type="ECO:0000256" key="1">
    <source>
        <dbReference type="SAM" id="MobiDB-lite"/>
    </source>
</evidence>
<feature type="compositionally biased region" description="Basic residues" evidence="1">
    <location>
        <begin position="18"/>
        <end position="28"/>
    </location>
</feature>
<dbReference type="EMBL" id="JBHSFH010000017">
    <property type="protein sequence ID" value="MFC4497716.1"/>
    <property type="molecule type" value="Genomic_DNA"/>
</dbReference>
<feature type="compositionally biased region" description="Low complexity" evidence="1">
    <location>
        <begin position="32"/>
        <end position="62"/>
    </location>
</feature>
<dbReference type="InterPro" id="IPR045596">
    <property type="entry name" value="DUF6459"/>
</dbReference>
<feature type="region of interest" description="Disordered" evidence="1">
    <location>
        <begin position="156"/>
        <end position="176"/>
    </location>
</feature>
<comment type="caution">
    <text evidence="2">The sequence shown here is derived from an EMBL/GenBank/DDBJ whole genome shotgun (WGS) entry which is preliminary data.</text>
</comment>
<feature type="compositionally biased region" description="Basic and acidic residues" evidence="1">
    <location>
        <begin position="161"/>
        <end position="176"/>
    </location>
</feature>
<dbReference type="Proteomes" id="UP001595997">
    <property type="component" value="Unassembled WGS sequence"/>
</dbReference>
<evidence type="ECO:0000313" key="2">
    <source>
        <dbReference type="EMBL" id="MFC4497716.1"/>
    </source>
</evidence>
<feature type="region of interest" description="Disordered" evidence="1">
    <location>
        <begin position="1"/>
        <end position="113"/>
    </location>
</feature>
<protein>
    <submittedName>
        <fullName evidence="2">Rv3235 family protein</fullName>
    </submittedName>
</protein>